<dbReference type="EMBL" id="WBSM01000007">
    <property type="protein sequence ID" value="KAB8287585.1"/>
    <property type="molecule type" value="Genomic_DNA"/>
</dbReference>
<feature type="compositionally biased region" description="Basic and acidic residues" evidence="1">
    <location>
        <begin position="436"/>
        <end position="446"/>
    </location>
</feature>
<dbReference type="AlphaFoldDB" id="A0A6L4WZ01"/>
<keyword evidence="3" id="KW-1185">Reference proteome</keyword>
<dbReference type="Gene3D" id="1.25.40.10">
    <property type="entry name" value="Tetratricopeptide repeat domain"/>
    <property type="match status" value="1"/>
</dbReference>
<feature type="region of interest" description="Disordered" evidence="1">
    <location>
        <begin position="661"/>
        <end position="694"/>
    </location>
</feature>
<feature type="compositionally biased region" description="Basic and acidic residues" evidence="1">
    <location>
        <begin position="609"/>
        <end position="619"/>
    </location>
</feature>
<protein>
    <submittedName>
        <fullName evidence="2">Tetratricopeptide repeat protein</fullName>
    </submittedName>
</protein>
<dbReference type="InterPro" id="IPR011990">
    <property type="entry name" value="TPR-like_helical_dom_sf"/>
</dbReference>
<name>A0A6L4WZ01_9BIFI</name>
<sequence>MWGMPTYTPHHRNHGRGVPAAINRLVRSLDAAVRGAKPASGNPFEAALNANGDMLKALADHAITLGPLVRRHLIDGFDGVPEGLTLGWAQLPGKAGGSVLSLGAFTDRAHFSQIALADTQGRVFAGTDPAMDTHDMQPRFLFGKEGELKLPDGPRFGHQTSGASDAPRILTVVQGGIVGRDDTGRLTWLASWLKTDNRYTLEQVRAALPASMRYDLEYRDAITIAFFAAYLLPQMRGPLIGFGSGNIFRRLNREAPIGAIRRCLRDTLDARAHGMRASGLEDHFADLMHEVRAPEPATGLDAVHGAEPLHLYTSTYSGNYFFTWDTELQIPAVLQTLRIEGNLNRFAAVSAWLERNARLGLNPTEDTVTRAQAAQIDWMLLHNPALIALKTNEHDETYAGALDGGATAGGVGAGLPTSDEGVHAILRMVDEARAQTRRIADKERGADSGTRAGAGAGESDNAASHGSEWLYRQSMSTLLRRLRLPYRFDVEFRSNLDSGLVGVGFTTAGPSMMPTSRYDADTHAWKDLSADQRASMSAAYNLRVGLMMAAMAFGADDRIRQVSLHVDSIGLEEAVAEQNTAISGAVGQMMHMVERGQFGDVSLGGGKAAPKDGDFHGDPTRTPMPAMDDGDGGTAASGTGTTDASDDTGVVGTDGVVGAGNVANGGASGTSDDTAGSTASASAEHGDPDMDTADKATVDSRFEDLMKDFDFDEVAFNMPQGNRATDAAATDTAGMAYGLGSTGDGADGLGVAAAAGVGDGGSADGDPLTALQTTPTVRTLATVTFTREALLERLREDGLEHPIDTYRMFDAVMEMDEHGALLPVNPGFDLRDNRFAPAGSQEEPELSDTVFEPHMARVLGAHDAVDLSIQRADLLQHGVAEFHRLAADPNLLSVAKAQRAMAIIDRIADPELSALAPRVTSALIDGEDTPDFDFQLTHDIERARLKARDLLFSGNAEQAFDMIEVELERLDLMYANNPGVPRYFNSYAERVVYNRLFATSGEQTVLIPDDLFYAHMELADVLSQIKGPKEALPHLNAMVAYAPAYPLSHLKLAVQLARTEDWDLARAACLNALRVALDRDDAAFAYYRLAYAEWMRDRFDVAVAAYIMSDHISPGQIGALEGELHELVARADSQCVPVPDSVEAAKAVLMAHDLPVWPNTEVAAIMREAARVTVDEGMFVPARTLSVACARMNDDDSDGIDVVQAQFLRSLNA</sequence>
<feature type="compositionally biased region" description="Basic and acidic residues" evidence="1">
    <location>
        <begin position="684"/>
        <end position="694"/>
    </location>
</feature>
<gene>
    <name evidence="2" type="ORF">DSM100688_1371</name>
</gene>
<feature type="compositionally biased region" description="Low complexity" evidence="1">
    <location>
        <begin position="661"/>
        <end position="683"/>
    </location>
</feature>
<feature type="region of interest" description="Disordered" evidence="1">
    <location>
        <begin position="604"/>
        <end position="649"/>
    </location>
</feature>
<dbReference type="SUPFAM" id="SSF48452">
    <property type="entry name" value="TPR-like"/>
    <property type="match status" value="1"/>
</dbReference>
<feature type="compositionally biased region" description="Low complexity" evidence="1">
    <location>
        <begin position="634"/>
        <end position="649"/>
    </location>
</feature>
<evidence type="ECO:0000313" key="2">
    <source>
        <dbReference type="EMBL" id="KAB8287585.1"/>
    </source>
</evidence>
<feature type="region of interest" description="Disordered" evidence="1">
    <location>
        <begin position="436"/>
        <end position="463"/>
    </location>
</feature>
<evidence type="ECO:0000256" key="1">
    <source>
        <dbReference type="SAM" id="MobiDB-lite"/>
    </source>
</evidence>
<organism evidence="2 3">
    <name type="scientific">Bifidobacterium ramosum</name>
    <dbReference type="NCBI Taxonomy" id="1798158"/>
    <lineage>
        <taxon>Bacteria</taxon>
        <taxon>Bacillati</taxon>
        <taxon>Actinomycetota</taxon>
        <taxon>Actinomycetes</taxon>
        <taxon>Bifidobacteriales</taxon>
        <taxon>Bifidobacteriaceae</taxon>
        <taxon>Bifidobacterium</taxon>
    </lineage>
</organism>
<proteinExistence type="predicted"/>
<evidence type="ECO:0000313" key="3">
    <source>
        <dbReference type="Proteomes" id="UP000482084"/>
    </source>
</evidence>
<reference evidence="2 3" key="1">
    <citation type="submission" date="2019-10" db="EMBL/GenBank/DDBJ databases">
        <title>Characterization of the phylogenetic diversity of two novel species belonging to the genus Bifidobacterium: Bifidobacterium cebidarum sp. nov. and Bifidobacterium leontopitheci sp. nov.</title>
        <authorList>
            <person name="Lugli G.A."/>
            <person name="Duranti S."/>
            <person name="Milani C."/>
            <person name="Turroni F."/>
            <person name="Ventura M."/>
        </authorList>
    </citation>
    <scope>NUCLEOTIDE SEQUENCE [LARGE SCALE GENOMIC DNA]</scope>
    <source>
        <strain evidence="2 3">DSM 100688</strain>
    </source>
</reference>
<comment type="caution">
    <text evidence="2">The sequence shown here is derived from an EMBL/GenBank/DDBJ whole genome shotgun (WGS) entry which is preliminary data.</text>
</comment>
<dbReference type="Proteomes" id="UP000482084">
    <property type="component" value="Unassembled WGS sequence"/>
</dbReference>
<accession>A0A6L4WZ01</accession>